<evidence type="ECO:0000256" key="4">
    <source>
        <dbReference type="ARBA" id="ARBA00023125"/>
    </source>
</evidence>
<dbReference type="InterPro" id="IPR009057">
    <property type="entry name" value="Homeodomain-like_sf"/>
</dbReference>
<keyword evidence="4" id="KW-0238">DNA-binding</keyword>
<proteinExistence type="predicted"/>
<feature type="domain" description="HTH myb-type" evidence="9">
    <location>
        <begin position="62"/>
        <end position="116"/>
    </location>
</feature>
<reference evidence="10" key="1">
    <citation type="journal article" date="2021" name="Front. Plant Sci.">
        <title>Chromosome-Scale Genome Assembly for Chinese Sour Jujube and Insights Into Its Genome Evolution and Domestication Signature.</title>
        <authorList>
            <person name="Shen L.-Y."/>
            <person name="Luo H."/>
            <person name="Wang X.-L."/>
            <person name="Wang X.-M."/>
            <person name="Qiu X.-J."/>
            <person name="Liu H."/>
            <person name="Zhou S.-S."/>
            <person name="Jia K.-H."/>
            <person name="Nie S."/>
            <person name="Bao Y.-T."/>
            <person name="Zhang R.-G."/>
            <person name="Yun Q.-Z."/>
            <person name="Chai Y.-H."/>
            <person name="Lu J.-Y."/>
            <person name="Li Y."/>
            <person name="Zhao S.-W."/>
            <person name="Mao J.-F."/>
            <person name="Jia S.-G."/>
            <person name="Mao Y.-M."/>
        </authorList>
    </citation>
    <scope>NUCLEOTIDE SEQUENCE</scope>
    <source>
        <strain evidence="10">AT0</strain>
        <tissue evidence="10">Leaf</tissue>
    </source>
</reference>
<dbReference type="Pfam" id="PF00249">
    <property type="entry name" value="Myb_DNA-binding"/>
    <property type="match status" value="2"/>
</dbReference>
<evidence type="ECO:0000256" key="5">
    <source>
        <dbReference type="ARBA" id="ARBA00023163"/>
    </source>
</evidence>
<comment type="caution">
    <text evidence="10">The sequence shown here is derived from an EMBL/GenBank/DDBJ whole genome shotgun (WGS) entry which is preliminary data.</text>
</comment>
<dbReference type="InterPro" id="IPR001005">
    <property type="entry name" value="SANT/Myb"/>
</dbReference>
<evidence type="ECO:0008006" key="12">
    <source>
        <dbReference type="Google" id="ProtNLM"/>
    </source>
</evidence>
<keyword evidence="6" id="KW-0539">Nucleus</keyword>
<dbReference type="Proteomes" id="UP000813462">
    <property type="component" value="Unassembled WGS sequence"/>
</dbReference>
<dbReference type="GO" id="GO:0051707">
    <property type="term" value="P:response to other organism"/>
    <property type="evidence" value="ECO:0007669"/>
    <property type="project" value="UniProtKB-ARBA"/>
</dbReference>
<evidence type="ECO:0000259" key="8">
    <source>
        <dbReference type="PROSITE" id="PS50090"/>
    </source>
</evidence>
<accession>A0A978VFA6</accession>
<dbReference type="SUPFAM" id="SSF46689">
    <property type="entry name" value="Homeodomain-like"/>
    <property type="match status" value="1"/>
</dbReference>
<dbReference type="GO" id="GO:0000976">
    <property type="term" value="F:transcription cis-regulatory region binding"/>
    <property type="evidence" value="ECO:0007669"/>
    <property type="project" value="UniProtKB-ARBA"/>
</dbReference>
<dbReference type="SMART" id="SM00717">
    <property type="entry name" value="SANT"/>
    <property type="match status" value="2"/>
</dbReference>
<keyword evidence="2" id="KW-0677">Repeat</keyword>
<evidence type="ECO:0000313" key="11">
    <source>
        <dbReference type="Proteomes" id="UP000813462"/>
    </source>
</evidence>
<evidence type="ECO:0000256" key="2">
    <source>
        <dbReference type="ARBA" id="ARBA00022737"/>
    </source>
</evidence>
<comment type="subcellular location">
    <subcellularLocation>
        <location evidence="1">Nucleus</location>
    </subcellularLocation>
</comment>
<feature type="domain" description="HTH myb-type" evidence="9">
    <location>
        <begin position="9"/>
        <end position="61"/>
    </location>
</feature>
<evidence type="ECO:0000256" key="6">
    <source>
        <dbReference type="ARBA" id="ARBA00023242"/>
    </source>
</evidence>
<organism evidence="10 11">
    <name type="scientific">Ziziphus jujuba var. spinosa</name>
    <dbReference type="NCBI Taxonomy" id="714518"/>
    <lineage>
        <taxon>Eukaryota</taxon>
        <taxon>Viridiplantae</taxon>
        <taxon>Streptophyta</taxon>
        <taxon>Embryophyta</taxon>
        <taxon>Tracheophyta</taxon>
        <taxon>Spermatophyta</taxon>
        <taxon>Magnoliopsida</taxon>
        <taxon>eudicotyledons</taxon>
        <taxon>Gunneridae</taxon>
        <taxon>Pentapetalae</taxon>
        <taxon>rosids</taxon>
        <taxon>fabids</taxon>
        <taxon>Rosales</taxon>
        <taxon>Rhamnaceae</taxon>
        <taxon>Paliureae</taxon>
        <taxon>Ziziphus</taxon>
    </lineage>
</organism>
<dbReference type="OrthoDB" id="2143914at2759"/>
<dbReference type="PANTHER" id="PTHR47994:SF5">
    <property type="entry name" value="F14D16.11-RELATED"/>
    <property type="match status" value="1"/>
</dbReference>
<evidence type="ECO:0000256" key="7">
    <source>
        <dbReference type="ARBA" id="ARBA00062314"/>
    </source>
</evidence>
<dbReference type="GO" id="GO:0005634">
    <property type="term" value="C:nucleus"/>
    <property type="evidence" value="ECO:0007669"/>
    <property type="project" value="UniProtKB-SubCell"/>
</dbReference>
<dbReference type="AlphaFoldDB" id="A0A978VFA6"/>
<feature type="domain" description="Myb-like" evidence="8">
    <location>
        <begin position="9"/>
        <end position="61"/>
    </location>
</feature>
<comment type="subunit">
    <text evidence="7">Can form complexes with MYC2, MYC3 or MYC4.</text>
</comment>
<gene>
    <name evidence="10" type="ORF">FEM48_Zijuj05G0142100</name>
</gene>
<keyword evidence="3" id="KW-0805">Transcription regulation</keyword>
<dbReference type="PROSITE" id="PS50090">
    <property type="entry name" value="MYB_LIKE"/>
    <property type="match status" value="2"/>
</dbReference>
<evidence type="ECO:0000256" key="3">
    <source>
        <dbReference type="ARBA" id="ARBA00023015"/>
    </source>
</evidence>
<evidence type="ECO:0000259" key="9">
    <source>
        <dbReference type="PROSITE" id="PS51294"/>
    </source>
</evidence>
<dbReference type="GO" id="GO:0080090">
    <property type="term" value="P:regulation of primary metabolic process"/>
    <property type="evidence" value="ECO:0007669"/>
    <property type="project" value="UniProtKB-ARBA"/>
</dbReference>
<dbReference type="FunFam" id="1.10.10.60:FF:000001">
    <property type="entry name" value="MYB-related transcription factor"/>
    <property type="match status" value="1"/>
</dbReference>
<name>A0A978VFA6_ZIZJJ</name>
<dbReference type="EMBL" id="JAEACU010000005">
    <property type="protein sequence ID" value="KAH7529045.1"/>
    <property type="molecule type" value="Genomic_DNA"/>
</dbReference>
<dbReference type="CDD" id="cd00167">
    <property type="entry name" value="SANT"/>
    <property type="match status" value="2"/>
</dbReference>
<dbReference type="PANTHER" id="PTHR47994">
    <property type="entry name" value="F14D16.11-RELATED"/>
    <property type="match status" value="1"/>
</dbReference>
<dbReference type="PROSITE" id="PS51294">
    <property type="entry name" value="HTH_MYB"/>
    <property type="match status" value="2"/>
</dbReference>
<keyword evidence="5" id="KW-0804">Transcription</keyword>
<protein>
    <recommendedName>
        <fullName evidence="12">Transcription factor MYB106-like</fullName>
    </recommendedName>
</protein>
<evidence type="ECO:0000256" key="1">
    <source>
        <dbReference type="ARBA" id="ARBA00004123"/>
    </source>
</evidence>
<feature type="domain" description="Myb-like" evidence="8">
    <location>
        <begin position="62"/>
        <end position="112"/>
    </location>
</feature>
<dbReference type="FunFam" id="1.10.10.60:FF:000394">
    <property type="entry name" value="MYB transcription factor"/>
    <property type="match status" value="1"/>
</dbReference>
<dbReference type="InterPro" id="IPR015495">
    <property type="entry name" value="Myb_TF_plants"/>
</dbReference>
<dbReference type="Gene3D" id="1.10.10.60">
    <property type="entry name" value="Homeodomain-like"/>
    <property type="match status" value="2"/>
</dbReference>
<dbReference type="InterPro" id="IPR017930">
    <property type="entry name" value="Myb_dom"/>
</dbReference>
<evidence type="ECO:0000313" key="10">
    <source>
        <dbReference type="EMBL" id="KAH7529045.1"/>
    </source>
</evidence>
<sequence length="309" mass="34885">MARAPKSDGDGLKRGPWTPEEDQKLLAYIQQHGHGSWSSLPQRAGLQRYGKSCRLRWINYLRPNIKRGKFSIEEDRKIIQLHALLGNRWSIIATHLPKRTDNEIKKYWNTHLKKRLAMLGIDPVTHKPITNTLSSANGDRKNVSILSHVAQWETIRLEAEARLVRESAKLREGSSSGSACTNNNNTSALYGHEVVHHCLDILKAWQIQISNSIQGEDNCSSFLENTMGNSMNTNSLGFNDVVLLGSSGEDLYEAVEEKRWNNIEDFNNIGEGNLIQGFTNILSNNGFESDFNPVDINNNTCFIFGESYE</sequence>